<evidence type="ECO:0000256" key="1">
    <source>
        <dbReference type="ARBA" id="ARBA00001968"/>
    </source>
</evidence>
<dbReference type="OMA" id="GFWEKWN"/>
<evidence type="ECO:0000256" key="4">
    <source>
        <dbReference type="ARBA" id="ARBA00022722"/>
    </source>
</evidence>
<evidence type="ECO:0000313" key="9">
    <source>
        <dbReference type="Ensembl" id="ENSCVAP00000029742.1"/>
    </source>
</evidence>
<accession>A0A3Q2EC11</accession>
<evidence type="ECO:0000259" key="8">
    <source>
        <dbReference type="Pfam" id="PF13359"/>
    </source>
</evidence>
<dbReference type="GO" id="GO:0005634">
    <property type="term" value="C:nucleus"/>
    <property type="evidence" value="ECO:0007669"/>
    <property type="project" value="UniProtKB-SubCell"/>
</dbReference>
<dbReference type="GO" id="GO:0004518">
    <property type="term" value="F:nuclease activity"/>
    <property type="evidence" value="ECO:0007669"/>
    <property type="project" value="UniProtKB-KW"/>
</dbReference>
<dbReference type="GO" id="GO:0016787">
    <property type="term" value="F:hydrolase activity"/>
    <property type="evidence" value="ECO:0007669"/>
    <property type="project" value="UniProtKB-KW"/>
</dbReference>
<dbReference type="Ensembl" id="ENSCVAT00000023031.1">
    <property type="protein sequence ID" value="ENSCVAP00000029742.1"/>
    <property type="gene ID" value="ENSCVAG00000017764.1"/>
</dbReference>
<evidence type="ECO:0000256" key="2">
    <source>
        <dbReference type="ARBA" id="ARBA00004123"/>
    </source>
</evidence>
<feature type="domain" description="DDE Tnp4" evidence="8">
    <location>
        <begin position="129"/>
        <end position="295"/>
    </location>
</feature>
<proteinExistence type="inferred from homology"/>
<dbReference type="InterPro" id="IPR045249">
    <property type="entry name" value="HARBI1-like"/>
</dbReference>
<dbReference type="PANTHER" id="PTHR22930">
    <property type="match status" value="1"/>
</dbReference>
<evidence type="ECO:0000256" key="5">
    <source>
        <dbReference type="ARBA" id="ARBA00022723"/>
    </source>
</evidence>
<keyword evidence="4" id="KW-0540">Nuclease</keyword>
<comment type="subcellular location">
    <subcellularLocation>
        <location evidence="2">Nucleus</location>
    </subcellularLocation>
</comment>
<organism evidence="9 10">
    <name type="scientific">Cyprinodon variegatus</name>
    <name type="common">Sheepshead minnow</name>
    <dbReference type="NCBI Taxonomy" id="28743"/>
    <lineage>
        <taxon>Eukaryota</taxon>
        <taxon>Metazoa</taxon>
        <taxon>Chordata</taxon>
        <taxon>Craniata</taxon>
        <taxon>Vertebrata</taxon>
        <taxon>Euteleostomi</taxon>
        <taxon>Actinopterygii</taxon>
        <taxon>Neopterygii</taxon>
        <taxon>Teleostei</taxon>
        <taxon>Neoteleostei</taxon>
        <taxon>Acanthomorphata</taxon>
        <taxon>Ovalentaria</taxon>
        <taxon>Atherinomorphae</taxon>
        <taxon>Cyprinodontiformes</taxon>
        <taxon>Cyprinodontidae</taxon>
        <taxon>Cyprinodon</taxon>
    </lineage>
</organism>
<evidence type="ECO:0000256" key="7">
    <source>
        <dbReference type="ARBA" id="ARBA00023242"/>
    </source>
</evidence>
<dbReference type="PANTHER" id="PTHR22930:SF269">
    <property type="entry name" value="NUCLEASE HARBI1-LIKE PROTEIN"/>
    <property type="match status" value="1"/>
</dbReference>
<comment type="cofactor">
    <cofactor evidence="1">
        <name>a divalent metal cation</name>
        <dbReference type="ChEBI" id="CHEBI:60240"/>
    </cofactor>
</comment>
<dbReference type="GeneTree" id="ENSGT00940000164115"/>
<dbReference type="AlphaFoldDB" id="A0A3Q2EC11"/>
<keyword evidence="6" id="KW-0378">Hydrolase</keyword>
<reference evidence="9" key="2">
    <citation type="submission" date="2025-09" db="UniProtKB">
        <authorList>
            <consortium name="Ensembl"/>
        </authorList>
    </citation>
    <scope>IDENTIFICATION</scope>
</reference>
<reference evidence="9" key="1">
    <citation type="submission" date="2025-08" db="UniProtKB">
        <authorList>
            <consortium name="Ensembl"/>
        </authorList>
    </citation>
    <scope>IDENTIFICATION</scope>
</reference>
<dbReference type="InterPro" id="IPR027806">
    <property type="entry name" value="HARBI1_dom"/>
</dbReference>
<dbReference type="Pfam" id="PF13359">
    <property type="entry name" value="DDE_Tnp_4"/>
    <property type="match status" value="1"/>
</dbReference>
<protein>
    <recommendedName>
        <fullName evidence="8">DDE Tnp4 domain-containing protein</fullName>
    </recommendedName>
</protein>
<evidence type="ECO:0000313" key="10">
    <source>
        <dbReference type="Proteomes" id="UP000265020"/>
    </source>
</evidence>
<name>A0A3Q2EC11_CYPVA</name>
<dbReference type="GO" id="GO:0046872">
    <property type="term" value="F:metal ion binding"/>
    <property type="evidence" value="ECO:0007669"/>
    <property type="project" value="UniProtKB-KW"/>
</dbReference>
<sequence length="357" mass="40568">FYHLVAELRLDRNRHQEYFRMSVEKMDELLSLVGPELRRQSTSFRAPIEPKQRLAVGLRYLASGDSMVNLACSYRLGHSTVRNSVHMVYSAIEKVMMERFLPKPTEDTWKEVAQGFWEKWNFPNCFGAIDGKHISIQSPPRAGSQNSSHDRTFEILLLALVDADCRFRFIQVADFWRTDDGGMFAGSDLAKSIKSGTLHVPPSAPLPGAAHLGDVPFVMVGDAAFPLKTYLMRPYPEVRLNGKNRIFNYRLSRARKVVENAFAILASRWRIFFRHINLQPQRVETLVAAACILHNFLIDPNENQRILNEAEQLGHRMAAVQNMGGNRSSKAAIGVRETLTTFFNSDEGSVPWQSKMI</sequence>
<evidence type="ECO:0000256" key="6">
    <source>
        <dbReference type="ARBA" id="ARBA00022801"/>
    </source>
</evidence>
<dbReference type="Proteomes" id="UP000265020">
    <property type="component" value="Unassembled WGS sequence"/>
</dbReference>
<keyword evidence="5" id="KW-0479">Metal-binding</keyword>
<evidence type="ECO:0000256" key="3">
    <source>
        <dbReference type="ARBA" id="ARBA00006958"/>
    </source>
</evidence>
<keyword evidence="10" id="KW-1185">Reference proteome</keyword>
<keyword evidence="7" id="KW-0539">Nucleus</keyword>
<comment type="similarity">
    <text evidence="3">Belongs to the HARBI1 family.</text>
</comment>